<evidence type="ECO:0000313" key="1">
    <source>
        <dbReference type="EMBL" id="CAB4241078.1"/>
    </source>
</evidence>
<sequence>MKIFGYVWMKDKHEPKFFWTESPAREVQKSFGGDVVAVYK</sequence>
<protein>
    <submittedName>
        <fullName evidence="1">Uncharacterized protein</fullName>
    </submittedName>
</protein>
<name>A0A6J5TC33_9CAUD</name>
<accession>A0A6J5TC33</accession>
<organism evidence="1">
    <name type="scientific">uncultured Caudovirales phage</name>
    <dbReference type="NCBI Taxonomy" id="2100421"/>
    <lineage>
        <taxon>Viruses</taxon>
        <taxon>Duplodnaviria</taxon>
        <taxon>Heunggongvirae</taxon>
        <taxon>Uroviricota</taxon>
        <taxon>Caudoviricetes</taxon>
        <taxon>Peduoviridae</taxon>
        <taxon>Maltschvirus</taxon>
        <taxon>Maltschvirus maltsch</taxon>
    </lineage>
</organism>
<dbReference type="EMBL" id="LR797817">
    <property type="protein sequence ID" value="CAB4241078.1"/>
    <property type="molecule type" value="Genomic_DNA"/>
</dbReference>
<proteinExistence type="predicted"/>
<gene>
    <name evidence="1" type="ORF">UFOVP24_49</name>
</gene>
<reference evidence="1" key="1">
    <citation type="submission" date="2020-05" db="EMBL/GenBank/DDBJ databases">
        <authorList>
            <person name="Chiriac C."/>
            <person name="Salcher M."/>
            <person name="Ghai R."/>
            <person name="Kavagutti S V."/>
        </authorList>
    </citation>
    <scope>NUCLEOTIDE SEQUENCE</scope>
</reference>